<accession>A0A0V1FYU4</accession>
<organism evidence="1 2">
    <name type="scientific">Trichinella pseudospiralis</name>
    <name type="common">Parasitic roundworm</name>
    <dbReference type="NCBI Taxonomy" id="6337"/>
    <lineage>
        <taxon>Eukaryota</taxon>
        <taxon>Metazoa</taxon>
        <taxon>Ecdysozoa</taxon>
        <taxon>Nematoda</taxon>
        <taxon>Enoplea</taxon>
        <taxon>Dorylaimia</taxon>
        <taxon>Trichinellida</taxon>
        <taxon>Trichinellidae</taxon>
        <taxon>Trichinella</taxon>
    </lineage>
</organism>
<gene>
    <name evidence="1" type="ORF">T4D_5977</name>
</gene>
<proteinExistence type="predicted"/>
<reference evidence="1 2" key="1">
    <citation type="submission" date="2015-01" db="EMBL/GenBank/DDBJ databases">
        <title>Evolution of Trichinella species and genotypes.</title>
        <authorList>
            <person name="Korhonen P.K."/>
            <person name="Edoardo P."/>
            <person name="Giuseppe L.R."/>
            <person name="Gasser R.B."/>
        </authorList>
    </citation>
    <scope>NUCLEOTIDE SEQUENCE [LARGE SCALE GENOMIC DNA]</scope>
    <source>
        <strain evidence="1">ISS470</strain>
    </source>
</reference>
<protein>
    <submittedName>
        <fullName evidence="1">Uncharacterized protein</fullName>
    </submittedName>
</protein>
<dbReference type="EMBL" id="JYDT01000016">
    <property type="protein sequence ID" value="KRY91071.1"/>
    <property type="molecule type" value="Genomic_DNA"/>
</dbReference>
<evidence type="ECO:0000313" key="2">
    <source>
        <dbReference type="Proteomes" id="UP000054995"/>
    </source>
</evidence>
<evidence type="ECO:0000313" key="1">
    <source>
        <dbReference type="EMBL" id="KRY91071.1"/>
    </source>
</evidence>
<name>A0A0V1FYU4_TRIPS</name>
<comment type="caution">
    <text evidence="1">The sequence shown here is derived from an EMBL/GenBank/DDBJ whole genome shotgun (WGS) entry which is preliminary data.</text>
</comment>
<dbReference type="Proteomes" id="UP000054995">
    <property type="component" value="Unassembled WGS sequence"/>
</dbReference>
<keyword evidence="2" id="KW-1185">Reference proteome</keyword>
<sequence length="92" mass="10850">MTYVAGSKPLQIFQGVHRNVSELGLNAQYNRQNEKNIKIKGSDMSHYILTYERLSLRNLYQVNIRTNNNLESLHNELRIKATNRSLWLYELL</sequence>
<dbReference type="AlphaFoldDB" id="A0A0V1FYU4"/>